<dbReference type="Gene3D" id="3.30.730.10">
    <property type="entry name" value="AP2/ERF domain"/>
    <property type="match status" value="1"/>
</dbReference>
<evidence type="ECO:0000256" key="6">
    <source>
        <dbReference type="ARBA" id="ARBA00024343"/>
    </source>
</evidence>
<evidence type="ECO:0000313" key="9">
    <source>
        <dbReference type="EMBL" id="GAU39581.1"/>
    </source>
</evidence>
<dbReference type="SMART" id="SM00380">
    <property type="entry name" value="AP2"/>
    <property type="match status" value="1"/>
</dbReference>
<comment type="similarity">
    <text evidence="6">Belongs to the AP2/ERF transcription factor family. ERF subfamily.</text>
</comment>
<dbReference type="FunFam" id="3.30.730.10:FF:000001">
    <property type="entry name" value="Ethylene-responsive transcription factor 2"/>
    <property type="match status" value="1"/>
</dbReference>
<evidence type="ECO:0000313" key="10">
    <source>
        <dbReference type="Proteomes" id="UP000242715"/>
    </source>
</evidence>
<dbReference type="GO" id="GO:0009873">
    <property type="term" value="P:ethylene-activated signaling pathway"/>
    <property type="evidence" value="ECO:0007669"/>
    <property type="project" value="InterPro"/>
</dbReference>
<evidence type="ECO:0000256" key="7">
    <source>
        <dbReference type="SAM" id="MobiDB-lite"/>
    </source>
</evidence>
<keyword evidence="5" id="KW-0539">Nucleus</keyword>
<dbReference type="PANTHER" id="PTHR31190:SF374">
    <property type="entry name" value="AP2_ERF DOMAIN-CONTAINING PROTEIN"/>
    <property type="match status" value="1"/>
</dbReference>
<keyword evidence="10" id="KW-1185">Reference proteome</keyword>
<dbReference type="Proteomes" id="UP000242715">
    <property type="component" value="Unassembled WGS sequence"/>
</dbReference>
<dbReference type="GO" id="GO:0003700">
    <property type="term" value="F:DNA-binding transcription factor activity"/>
    <property type="evidence" value="ECO:0007669"/>
    <property type="project" value="InterPro"/>
</dbReference>
<evidence type="ECO:0000256" key="1">
    <source>
        <dbReference type="ARBA" id="ARBA00004123"/>
    </source>
</evidence>
<dbReference type="InterPro" id="IPR016177">
    <property type="entry name" value="DNA-bd_dom_sf"/>
</dbReference>
<sequence>MENIHIHNSNNHDATCEGSILENVWAKIISKNDGRIGTNENEAECSNTWEDLPTLDERDGSMEILQRLPSLGRWISMGAEFWEQVLDSTILPTTSTSISNIEDYSNKNNEIESVDKSKKKVEGGVKKEKKTGEKHYRGVRRRPWGKYAAEIRDSSKKGARVWLGTFDTGEEAALAYDKAALRIRGSKACLNFPIEKVINANANTLGCGKKGIDDVPKRESLLDSKKRGLRDRGEFVDVMNIEEPATKKMAGLEDIQMEVEVACAWGPHWKADLEAKYGVTRGPVLGSGARGKASLWWRVLVRGCSVIGWKKPLLRKLEMALILSFG</sequence>
<keyword evidence="4" id="KW-0804">Transcription</keyword>
<dbReference type="Pfam" id="PF00847">
    <property type="entry name" value="AP2"/>
    <property type="match status" value="1"/>
</dbReference>
<evidence type="ECO:0000256" key="3">
    <source>
        <dbReference type="ARBA" id="ARBA00023125"/>
    </source>
</evidence>
<dbReference type="InterPro" id="IPR044808">
    <property type="entry name" value="ERF_plant"/>
</dbReference>
<proteinExistence type="inferred from homology"/>
<dbReference type="OrthoDB" id="740418at2759"/>
<dbReference type="InterPro" id="IPR001471">
    <property type="entry name" value="AP2/ERF_dom"/>
</dbReference>
<protein>
    <recommendedName>
        <fullName evidence="8">AP2/ERF domain-containing protein</fullName>
    </recommendedName>
</protein>
<dbReference type="AlphaFoldDB" id="A0A2Z6N7E8"/>
<dbReference type="PROSITE" id="PS51032">
    <property type="entry name" value="AP2_ERF"/>
    <property type="match status" value="1"/>
</dbReference>
<dbReference type="EMBL" id="DF973768">
    <property type="protein sequence ID" value="GAU39581.1"/>
    <property type="molecule type" value="Genomic_DNA"/>
</dbReference>
<comment type="subcellular location">
    <subcellularLocation>
        <location evidence="1">Nucleus</location>
    </subcellularLocation>
</comment>
<feature type="region of interest" description="Disordered" evidence="7">
    <location>
        <begin position="115"/>
        <end position="136"/>
    </location>
</feature>
<dbReference type="GO" id="GO:0005634">
    <property type="term" value="C:nucleus"/>
    <property type="evidence" value="ECO:0007669"/>
    <property type="project" value="UniProtKB-SubCell"/>
</dbReference>
<feature type="domain" description="AP2/ERF" evidence="8">
    <location>
        <begin position="135"/>
        <end position="193"/>
    </location>
</feature>
<name>A0A2Z6N7E8_TRISU</name>
<dbReference type="PANTHER" id="PTHR31190">
    <property type="entry name" value="DNA-BINDING DOMAIN"/>
    <property type="match status" value="1"/>
</dbReference>
<evidence type="ECO:0000256" key="5">
    <source>
        <dbReference type="ARBA" id="ARBA00023242"/>
    </source>
</evidence>
<gene>
    <name evidence="9" type="ORF">TSUD_384640</name>
</gene>
<dbReference type="PRINTS" id="PR00367">
    <property type="entry name" value="ETHRSPELEMNT"/>
</dbReference>
<dbReference type="InterPro" id="IPR036955">
    <property type="entry name" value="AP2/ERF_dom_sf"/>
</dbReference>
<dbReference type="GO" id="GO:0003677">
    <property type="term" value="F:DNA binding"/>
    <property type="evidence" value="ECO:0007669"/>
    <property type="project" value="UniProtKB-KW"/>
</dbReference>
<organism evidence="9 10">
    <name type="scientific">Trifolium subterraneum</name>
    <name type="common">Subterranean clover</name>
    <dbReference type="NCBI Taxonomy" id="3900"/>
    <lineage>
        <taxon>Eukaryota</taxon>
        <taxon>Viridiplantae</taxon>
        <taxon>Streptophyta</taxon>
        <taxon>Embryophyta</taxon>
        <taxon>Tracheophyta</taxon>
        <taxon>Spermatophyta</taxon>
        <taxon>Magnoliopsida</taxon>
        <taxon>eudicotyledons</taxon>
        <taxon>Gunneridae</taxon>
        <taxon>Pentapetalae</taxon>
        <taxon>rosids</taxon>
        <taxon>fabids</taxon>
        <taxon>Fabales</taxon>
        <taxon>Fabaceae</taxon>
        <taxon>Papilionoideae</taxon>
        <taxon>50 kb inversion clade</taxon>
        <taxon>NPAAA clade</taxon>
        <taxon>Hologalegina</taxon>
        <taxon>IRL clade</taxon>
        <taxon>Trifolieae</taxon>
        <taxon>Trifolium</taxon>
    </lineage>
</organism>
<keyword evidence="2" id="KW-0805">Transcription regulation</keyword>
<evidence type="ECO:0000256" key="2">
    <source>
        <dbReference type="ARBA" id="ARBA00023015"/>
    </source>
</evidence>
<keyword evidence="3" id="KW-0238">DNA-binding</keyword>
<dbReference type="SUPFAM" id="SSF54171">
    <property type="entry name" value="DNA-binding domain"/>
    <property type="match status" value="1"/>
</dbReference>
<accession>A0A2Z6N7E8</accession>
<evidence type="ECO:0000256" key="4">
    <source>
        <dbReference type="ARBA" id="ARBA00023163"/>
    </source>
</evidence>
<reference evidence="10" key="1">
    <citation type="journal article" date="2017" name="Front. Plant Sci.">
        <title>Climate Clever Clovers: New Paradigm to Reduce the Environmental Footprint of Ruminants by Breeding Low Methanogenic Forages Utilizing Haplotype Variation.</title>
        <authorList>
            <person name="Kaur P."/>
            <person name="Appels R."/>
            <person name="Bayer P.E."/>
            <person name="Keeble-Gagnere G."/>
            <person name="Wang J."/>
            <person name="Hirakawa H."/>
            <person name="Shirasawa K."/>
            <person name="Vercoe P."/>
            <person name="Stefanova K."/>
            <person name="Durmic Z."/>
            <person name="Nichols P."/>
            <person name="Revell C."/>
            <person name="Isobe S.N."/>
            <person name="Edwards D."/>
            <person name="Erskine W."/>
        </authorList>
    </citation>
    <scope>NUCLEOTIDE SEQUENCE [LARGE SCALE GENOMIC DNA]</scope>
    <source>
        <strain evidence="10">cv. Daliak</strain>
    </source>
</reference>
<evidence type="ECO:0000259" key="8">
    <source>
        <dbReference type="PROSITE" id="PS51032"/>
    </source>
</evidence>
<dbReference type="CDD" id="cd00018">
    <property type="entry name" value="AP2"/>
    <property type="match status" value="1"/>
</dbReference>